<reference evidence="2 3" key="1">
    <citation type="submission" date="2011-07" db="EMBL/GenBank/DDBJ databases">
        <title>The complete genome of chromosome of Emticicia oligotrophica DSM 17448.</title>
        <authorList>
            <consortium name="US DOE Joint Genome Institute (JGI-PGF)"/>
            <person name="Lucas S."/>
            <person name="Han J."/>
            <person name="Lapidus A."/>
            <person name="Bruce D."/>
            <person name="Goodwin L."/>
            <person name="Pitluck S."/>
            <person name="Peters L."/>
            <person name="Kyrpides N."/>
            <person name="Mavromatis K."/>
            <person name="Ivanova N."/>
            <person name="Ovchinnikova G."/>
            <person name="Teshima H."/>
            <person name="Detter J.C."/>
            <person name="Tapia R."/>
            <person name="Han C."/>
            <person name="Land M."/>
            <person name="Hauser L."/>
            <person name="Markowitz V."/>
            <person name="Cheng J.-F."/>
            <person name="Hugenholtz P."/>
            <person name="Woyke T."/>
            <person name="Wu D."/>
            <person name="Tindall B."/>
            <person name="Pomrenke H."/>
            <person name="Brambilla E."/>
            <person name="Klenk H.-P."/>
            <person name="Eisen J.A."/>
        </authorList>
    </citation>
    <scope>NUCLEOTIDE SEQUENCE [LARGE SCALE GENOMIC DNA]</scope>
    <source>
        <strain evidence="2 3">DSM 17448</strain>
    </source>
</reference>
<gene>
    <name evidence="2" type="ordered locus">Emtol_1861</name>
</gene>
<evidence type="ECO:0000313" key="3">
    <source>
        <dbReference type="Proteomes" id="UP000002875"/>
    </source>
</evidence>
<dbReference type="InterPro" id="IPR003961">
    <property type="entry name" value="FN3_dom"/>
</dbReference>
<proteinExistence type="predicted"/>
<sequence>MFKVHLLLKDLTKPSVDVYLKIRLSGVGVDIRTIDGFIPNQTLTLIPGQPRMLTASDLAEYFNISNLVVDGVDISALYNGGRLPEGLYTWTVEAYEVDRNRQVSNTGMALMNVFKNYPPIINIPQDGAILPVTTPQNVLFSWTSRSTASLNAAQGKTYKLRIYPLSGDDDPNVVANSGIQPIEITTTNPYFNYGAGNIPLEKGKRYAVQVQELDDTNADDYENEGKSQVVTFSYGKPCVAPEGMVINPIGKGRVELTCEATAEDAETYPITAWYKTTKTSIWNSVPFNGNSAVISGLKDKTDYEFKLSSACGDNTNTMAALREGDILPSGDPSTEPEIFKIDDSEFDEEDPEMIDPAILDPYTIGVEINTDGTTRPVETLDGIFNKIIKPECVTNADAYAECSPTHPFVDLPPVDAEDLRSLNVGDVLGIYDYAVLVTAIGGGNTLSGKGLVKLPFLDNSFMAVEFSGIKAKKGEAGTQGGCVYEVGDYFRTRPISQTDLQNEQVRTIADIIKLTEPTVFHGDLEVAIKKYQEKGSEIATKGTVTPQEKQDLLTYTKGVEVAIGTWKDKFSEVFGSGETDPKIAEIIGDMTAILTQLNADKQTIEGGTPPAGTSYPTIPDLKAKVDAIIEKIKALHQENTPKPPRIQNVIVADIGTNQSTIVWEGDPRFTKYVISYKTPNGGELIETVDSKNSLYLKKLQENSNYEFKIDAYIGSKLGDTYLNGKFSTLKNILPKPENVKIVQLDKNSLKLSWDKNKLHESYRLVYRDKVGLEKFIPIGNRNTITLEDLDSEQLYDYELVAVGNNLTSDATLGNFNTCKAIARVLYYDRTQLKNIWTTNPISIISGDGITLQLTGCSGSVTWKSSTTDINESSPTFCPSKSSVYVGICGNDGCQSDPITVNVTQPECTTETKLTTPSNIVKKGDKVLLLSSCPYNATGSLSFINANGNFGSAYSDMAINGKTTFILSCTTQYGGFCGYNTTYTKTCKSEVTVDVYLPCENYFGVPFSVSSSKTNNINIGEEITLKATGCPTTVNWNNGKTGTIITIKPTETLTYVALCSRTPLTPCGDVVKLNVNPFKILAQPLKNSYKIAENITLTAQGCGDIVKWSTGEEGNFIVVQPVTNVTYEAVCMDKKATQNIKIDKFLAPEIVCEDFKPKATPTTIFKGESNTVKLIGDGCTNGKVIWKNKSTGTIISNLSPTDASIILSNATTFIATCNKVGFSPSVIEVPINATLRNFQLTASKTQIPYGKTQPVILTTSGCIGGSVFWSDGEAQGQAVRTVNVSPPKTFQATCKGEDFEATKTVTINVQLTGSGAVLAGTQGTCPKNFGINFYKNATDKKPYYGFPVVKPGQEIRLEVVGCSTTPIWSWDDQYSINTSIKTKQNDRVTYYTVKCGSTCSAFIGVTAFDCEGWQNTTKEESWPVNDIIDLVPNVSCPVTVSWYKKEGTGFNYYGIEENERGGIGVRVTNTITTYKAICSIDGVDCSLSYTIKPKINATNDAPSETPVAGGRVAYATTSTCSETKIQLKQAMAGYIAGLLCADINLLKDKEGKISAEKVAQFLPKLESGLKTVATYQLPANKEAIINAIVNGNSDECDFGNAAELLASTFEGDILISDYKEKTKTSPEVNDKLLQDYLGKKYIIDLPDPDTKTTTKNYKIGNYLVSFYVDVVRNTAGNYIINGKEYKPLVYDGSNGFAGFYDINILPSIKKDENGKYLTDDLNAKGGWLLPASQFYEFKPYQPFLENTLAELQPNFLDSFESYWNTLHKCTTTQLRAYDNGIVPECFWKGVGNPNFAQLAGVIDETYRTGVNFGQFGKFVMPLSNIDDLLRDYLLGITCEDELWDNIKKIDKLEDEIRKLDYDSELINFVVDKWKNEQIETLAEDINACEEYIKFKKKVPIYADIVLNWDKWASGFDALHANIDKYVETFAKDLGNVGTLNDLQNYAIGKRMFEVGSIFATAGGASPAEVGVNTLKKLPKLPKNIPLRAIEHTATEVKVIAEGQTTSLFTVSKEGVYTSERWFTGTGVTTKLDEVTNVHFMERGSSFKTGTIEFVEDASGNKWLKASTTASRYANYPNIQKLATHVLDEVDNLADDFLVKLESDLTGNIELKTAFESEADLVDVWKLIKEPNAELVKKVGKIIKTRKTNPTERIKELGKDLDKGEESIIEGEAGFEIEERYGYFERYKAIDNTTKGDWVSLSGPYRGKTFDETGGGIAEMAISEFARKPSQKRKFFESLDIHFIKSDYVVLNLTNMKRLEPTLYTETMDYIINKFGTNKLINITK</sequence>
<accession>A0ABN4AL00</accession>
<feature type="domain" description="Fibronectin type-III" evidence="1">
    <location>
        <begin position="735"/>
        <end position="821"/>
    </location>
</feature>
<dbReference type="Proteomes" id="UP000002875">
    <property type="component" value="Chromosome"/>
</dbReference>
<dbReference type="SMART" id="SM00060">
    <property type="entry name" value="FN3"/>
    <property type="match status" value="3"/>
</dbReference>
<dbReference type="InterPro" id="IPR036116">
    <property type="entry name" value="FN3_sf"/>
</dbReference>
<dbReference type="Gene3D" id="2.60.40.10">
    <property type="entry name" value="Immunoglobulins"/>
    <property type="match status" value="2"/>
</dbReference>
<dbReference type="SUPFAM" id="SSF49265">
    <property type="entry name" value="Fibronectin type III"/>
    <property type="match status" value="1"/>
</dbReference>
<dbReference type="PROSITE" id="PS50853">
    <property type="entry name" value="FN3"/>
    <property type="match status" value="2"/>
</dbReference>
<dbReference type="EMBL" id="CP002961">
    <property type="protein sequence ID" value="AFK03003.1"/>
    <property type="molecule type" value="Genomic_DNA"/>
</dbReference>
<protein>
    <submittedName>
        <fullName evidence="2">Fibronectin type III domain protein</fullName>
    </submittedName>
</protein>
<evidence type="ECO:0000313" key="2">
    <source>
        <dbReference type="EMBL" id="AFK03003.1"/>
    </source>
</evidence>
<organism evidence="2 3">
    <name type="scientific">Emticicia oligotrophica (strain DSM 17448 / CIP 109782 / MTCC 6937 / GPTSA100-15)</name>
    <dbReference type="NCBI Taxonomy" id="929562"/>
    <lineage>
        <taxon>Bacteria</taxon>
        <taxon>Pseudomonadati</taxon>
        <taxon>Bacteroidota</taxon>
        <taxon>Cytophagia</taxon>
        <taxon>Cytophagales</taxon>
        <taxon>Leadbetterellaceae</taxon>
        <taxon>Emticicia</taxon>
    </lineage>
</organism>
<dbReference type="CDD" id="cd20726">
    <property type="entry name" value="CDI_toxin_BpE479_tRNase-like"/>
    <property type="match status" value="1"/>
</dbReference>
<dbReference type="Pfam" id="PF00041">
    <property type="entry name" value="fn3"/>
    <property type="match status" value="1"/>
</dbReference>
<dbReference type="InterPro" id="IPR013783">
    <property type="entry name" value="Ig-like_fold"/>
</dbReference>
<name>A0ABN4AL00_EMTOG</name>
<dbReference type="CDD" id="cd00063">
    <property type="entry name" value="FN3"/>
    <property type="match status" value="2"/>
</dbReference>
<feature type="domain" description="Fibronectin type-III" evidence="1">
    <location>
        <begin position="645"/>
        <end position="731"/>
    </location>
</feature>
<evidence type="ECO:0000259" key="1">
    <source>
        <dbReference type="PROSITE" id="PS50853"/>
    </source>
</evidence>
<keyword evidence="3" id="KW-1185">Reference proteome</keyword>